<dbReference type="EMBL" id="CAWUHD010000006">
    <property type="protein sequence ID" value="CAK7210932.1"/>
    <property type="molecule type" value="Genomic_DNA"/>
</dbReference>
<reference evidence="3 4" key="1">
    <citation type="submission" date="2024-01" db="EMBL/GenBank/DDBJ databases">
        <authorList>
            <person name="Allen C."/>
            <person name="Tagirdzhanova G."/>
        </authorList>
    </citation>
    <scope>NUCLEOTIDE SEQUENCE [LARGE SCALE GENOMIC DNA]</scope>
</reference>
<evidence type="ECO:0000256" key="1">
    <source>
        <dbReference type="SAM" id="MobiDB-lite"/>
    </source>
</evidence>
<organism evidence="3 4">
    <name type="scientific">Sporothrix eucalyptigena</name>
    <dbReference type="NCBI Taxonomy" id="1812306"/>
    <lineage>
        <taxon>Eukaryota</taxon>
        <taxon>Fungi</taxon>
        <taxon>Dikarya</taxon>
        <taxon>Ascomycota</taxon>
        <taxon>Pezizomycotina</taxon>
        <taxon>Sordariomycetes</taxon>
        <taxon>Sordariomycetidae</taxon>
        <taxon>Ophiostomatales</taxon>
        <taxon>Ophiostomataceae</taxon>
        <taxon>Sporothrix</taxon>
    </lineage>
</organism>
<gene>
    <name evidence="3" type="ORF">SEUCBS140593_000997</name>
</gene>
<comment type="caution">
    <text evidence="3">The sequence shown here is derived from an EMBL/GenBank/DDBJ whole genome shotgun (WGS) entry which is preliminary data.</text>
</comment>
<feature type="domain" description="F-box" evidence="2">
    <location>
        <begin position="99"/>
        <end position="145"/>
    </location>
</feature>
<evidence type="ECO:0000313" key="4">
    <source>
        <dbReference type="Proteomes" id="UP001642482"/>
    </source>
</evidence>
<dbReference type="SUPFAM" id="SSF81383">
    <property type="entry name" value="F-box domain"/>
    <property type="match status" value="1"/>
</dbReference>
<evidence type="ECO:0000313" key="3">
    <source>
        <dbReference type="EMBL" id="CAK7210932.1"/>
    </source>
</evidence>
<accession>A0ABP0AUK2</accession>
<dbReference type="PROSITE" id="PS50181">
    <property type="entry name" value="FBOX"/>
    <property type="match status" value="1"/>
</dbReference>
<proteinExistence type="predicted"/>
<dbReference type="InterPro" id="IPR036047">
    <property type="entry name" value="F-box-like_dom_sf"/>
</dbReference>
<dbReference type="Proteomes" id="UP001642482">
    <property type="component" value="Unassembled WGS sequence"/>
</dbReference>
<keyword evidence="4" id="KW-1185">Reference proteome</keyword>
<name>A0ABP0AUK2_9PEZI</name>
<evidence type="ECO:0000259" key="2">
    <source>
        <dbReference type="PROSITE" id="PS50181"/>
    </source>
</evidence>
<protein>
    <recommendedName>
        <fullName evidence="2">F-box domain-containing protein</fullName>
    </recommendedName>
</protein>
<feature type="region of interest" description="Disordered" evidence="1">
    <location>
        <begin position="257"/>
        <end position="277"/>
    </location>
</feature>
<sequence length="496" mass="57752">MPFLENVFRRWLIEANDLANVLTAEGHLLALTTSEKSVHTFESAPNAVRYALETVYSSQYEIRRVFKHFCNEVNAALNRSRNTETSVEEAQQRSVKNEKCRLLGVPPEILLEISDHLDDATTLSLSQTCRATRAIYSTYHVYPVLKHMFFESEGNRIRFLNSLARDRLDEWLCVSCMKMHPAMAQDTPSSVCNRRGDDPVLLINGGPRHVASREDAWLQNLPVTAMSEYIVKFRHVHLALKYAKHFSIKAKTQAWHHRQRAKQQQQQQQPIPAPRPTLADQLTSYHKHYLYRLVEEFIGLVTITSTIGLTYGVQVRVAPRIVRWHDGTLHFLMRTTYPKSSLAGPNDVQIRDYSGFFFRVYLCPHQDLHYDTDGRSFLHTVQESNPTLFSTENYFAPSYYHRINIITQRHLHWDHPDHDLQLNEMHTSCPRCPTDIVRQNGVWQVYQDLGNEYIAPSDPQWRVMHENPFTTDAEYTQRREAGSVQEIYDEDARRSR</sequence>
<dbReference type="InterPro" id="IPR001810">
    <property type="entry name" value="F-box_dom"/>
</dbReference>